<dbReference type="EnsemblPlants" id="OBART06G10700.1">
    <property type="protein sequence ID" value="OBART06G10700.1"/>
    <property type="gene ID" value="OBART06G10700"/>
</dbReference>
<proteinExistence type="predicted"/>
<dbReference type="PaxDb" id="65489-OBART06G10700.1"/>
<sequence>MPGDRGDVLTEYKSVKHKSLFILEMKWIDAFLVVIHKGLLSEVTTAVDHIVAMFELQLLEKKVYAQFIMQLQLHEAIQDDLSAYKKRNIADRQHASKIRMLRRGNCYLYQETSNTGSWWRWHLTVLCIGLGTSRMLRRGDC</sequence>
<organism evidence="1">
    <name type="scientific">Oryza barthii</name>
    <dbReference type="NCBI Taxonomy" id="65489"/>
    <lineage>
        <taxon>Eukaryota</taxon>
        <taxon>Viridiplantae</taxon>
        <taxon>Streptophyta</taxon>
        <taxon>Embryophyta</taxon>
        <taxon>Tracheophyta</taxon>
        <taxon>Spermatophyta</taxon>
        <taxon>Magnoliopsida</taxon>
        <taxon>Liliopsida</taxon>
        <taxon>Poales</taxon>
        <taxon>Poaceae</taxon>
        <taxon>BOP clade</taxon>
        <taxon>Oryzoideae</taxon>
        <taxon>Oryzeae</taxon>
        <taxon>Oryzinae</taxon>
        <taxon>Oryza</taxon>
    </lineage>
</organism>
<keyword evidence="2" id="KW-1185">Reference proteome</keyword>
<dbReference type="AlphaFoldDB" id="A0A0D3GFA9"/>
<dbReference type="Proteomes" id="UP000026960">
    <property type="component" value="Chromosome 6"/>
</dbReference>
<evidence type="ECO:0000313" key="2">
    <source>
        <dbReference type="Proteomes" id="UP000026960"/>
    </source>
</evidence>
<evidence type="ECO:0000313" key="1">
    <source>
        <dbReference type="EnsemblPlants" id="OBART06G10700.1"/>
    </source>
</evidence>
<reference evidence="1" key="1">
    <citation type="journal article" date="2009" name="Rice">
        <title>De Novo Next Generation Sequencing of Plant Genomes.</title>
        <authorList>
            <person name="Rounsley S."/>
            <person name="Marri P.R."/>
            <person name="Yu Y."/>
            <person name="He R."/>
            <person name="Sisneros N."/>
            <person name="Goicoechea J.L."/>
            <person name="Lee S.J."/>
            <person name="Angelova A."/>
            <person name="Kudrna D."/>
            <person name="Luo M."/>
            <person name="Affourtit J."/>
            <person name="Desany B."/>
            <person name="Knight J."/>
            <person name="Niazi F."/>
            <person name="Egholm M."/>
            <person name="Wing R.A."/>
        </authorList>
    </citation>
    <scope>NUCLEOTIDE SEQUENCE [LARGE SCALE GENOMIC DNA]</scope>
    <source>
        <strain evidence="1">cv. IRGC 105608</strain>
    </source>
</reference>
<reference evidence="1" key="2">
    <citation type="submission" date="2015-03" db="UniProtKB">
        <authorList>
            <consortium name="EnsemblPlants"/>
        </authorList>
    </citation>
    <scope>IDENTIFICATION</scope>
</reference>
<dbReference type="Gramene" id="OBART06G10700.1">
    <property type="protein sequence ID" value="OBART06G10700.1"/>
    <property type="gene ID" value="OBART06G10700"/>
</dbReference>
<dbReference type="HOGENOM" id="CLU_1828492_0_0_1"/>
<name>A0A0D3GFA9_9ORYZ</name>
<protein>
    <submittedName>
        <fullName evidence="1">Uncharacterized protein</fullName>
    </submittedName>
</protein>
<accession>A0A0D3GFA9</accession>